<evidence type="ECO:0000313" key="1">
    <source>
        <dbReference type="EMBL" id="MXP47406.1"/>
    </source>
</evidence>
<protein>
    <submittedName>
        <fullName evidence="1">Uncharacterized protein</fullName>
    </submittedName>
</protein>
<dbReference type="NCBIfam" id="NF047637">
    <property type="entry name" value="lipo_CC0125"/>
    <property type="match status" value="1"/>
</dbReference>
<keyword evidence="2" id="KW-1185">Reference proteome</keyword>
<comment type="caution">
    <text evidence="1">The sequence shown here is derived from an EMBL/GenBank/DDBJ whole genome shotgun (WGS) entry which is preliminary data.</text>
</comment>
<reference evidence="1 2" key="1">
    <citation type="submission" date="2019-12" db="EMBL/GenBank/DDBJ databases">
        <title>Genomic-based taxomic classification of the family Erythrobacteraceae.</title>
        <authorList>
            <person name="Xu L."/>
        </authorList>
    </citation>
    <scope>NUCLEOTIDE SEQUENCE [LARGE SCALE GENOMIC DNA]</scope>
    <source>
        <strain evidence="1 2">SW-109</strain>
    </source>
</reference>
<organism evidence="1 2">
    <name type="scientific">Pontixanthobacter luteolus</name>
    <dbReference type="NCBI Taxonomy" id="295089"/>
    <lineage>
        <taxon>Bacteria</taxon>
        <taxon>Pseudomonadati</taxon>
        <taxon>Pseudomonadota</taxon>
        <taxon>Alphaproteobacteria</taxon>
        <taxon>Sphingomonadales</taxon>
        <taxon>Erythrobacteraceae</taxon>
        <taxon>Pontixanthobacter</taxon>
    </lineage>
</organism>
<gene>
    <name evidence="1" type="ORF">GRI43_08375</name>
</gene>
<name>A0A6I4V300_9SPHN</name>
<accession>A0A6I4V300</accession>
<proteinExistence type="predicted"/>
<sequence>MLASAGCTYRSTPYQPLSSANEVAGGYSDERLSDQRYRVSFAGNRLTSREQVESYLLFRAAELTAQQGYDWFAIEDRVLEREVERQIRRDPLYDPWYGRYYGDWQPYWRYYGPSGWRAWYPYYGHSFWTEHVDIREVERFEATAEIRLGKGETPNSTMRAFNAQDVIERIGPRIEYPGEK</sequence>
<dbReference type="OrthoDB" id="7172943at2"/>
<dbReference type="EMBL" id="WTYP01000001">
    <property type="protein sequence ID" value="MXP47406.1"/>
    <property type="molecule type" value="Genomic_DNA"/>
</dbReference>
<dbReference type="AlphaFoldDB" id="A0A6I4V300"/>
<dbReference type="Proteomes" id="UP000471435">
    <property type="component" value="Unassembled WGS sequence"/>
</dbReference>
<evidence type="ECO:0000313" key="2">
    <source>
        <dbReference type="Proteomes" id="UP000471435"/>
    </source>
</evidence>